<sequence>NDDNEPYLFDIDHFFQREPLPKTNTFIFPTTGPISSSSSSSPSVTLQRQANTISTVDDRLSTPKISSSSFLQET</sequence>
<feature type="compositionally biased region" description="Polar residues" evidence="1">
    <location>
        <begin position="63"/>
        <end position="74"/>
    </location>
</feature>
<organism evidence="2 3">
    <name type="scientific">Rotaria magnacalcarata</name>
    <dbReference type="NCBI Taxonomy" id="392030"/>
    <lineage>
        <taxon>Eukaryota</taxon>
        <taxon>Metazoa</taxon>
        <taxon>Spiralia</taxon>
        <taxon>Gnathifera</taxon>
        <taxon>Rotifera</taxon>
        <taxon>Eurotatoria</taxon>
        <taxon>Bdelloidea</taxon>
        <taxon>Philodinida</taxon>
        <taxon>Philodinidae</taxon>
        <taxon>Rotaria</taxon>
    </lineage>
</organism>
<feature type="compositionally biased region" description="Polar residues" evidence="1">
    <location>
        <begin position="44"/>
        <end position="55"/>
    </location>
</feature>
<evidence type="ECO:0000256" key="1">
    <source>
        <dbReference type="SAM" id="MobiDB-lite"/>
    </source>
</evidence>
<protein>
    <submittedName>
        <fullName evidence="2">Uncharacterized protein</fullName>
    </submittedName>
</protein>
<name>A0A8S3E1F9_9BILA</name>
<feature type="non-terminal residue" evidence="2">
    <location>
        <position position="74"/>
    </location>
</feature>
<dbReference type="EMBL" id="CAJOBI010225979">
    <property type="protein sequence ID" value="CAF5053203.1"/>
    <property type="molecule type" value="Genomic_DNA"/>
</dbReference>
<evidence type="ECO:0000313" key="2">
    <source>
        <dbReference type="EMBL" id="CAF5053203.1"/>
    </source>
</evidence>
<proteinExistence type="predicted"/>
<reference evidence="2" key="1">
    <citation type="submission" date="2021-02" db="EMBL/GenBank/DDBJ databases">
        <authorList>
            <person name="Nowell W R."/>
        </authorList>
    </citation>
    <scope>NUCLEOTIDE SEQUENCE</scope>
</reference>
<dbReference type="AlphaFoldDB" id="A0A8S3E1F9"/>
<evidence type="ECO:0000313" key="3">
    <source>
        <dbReference type="Proteomes" id="UP000676336"/>
    </source>
</evidence>
<gene>
    <name evidence="2" type="ORF">SMN809_LOCUS59336</name>
</gene>
<feature type="region of interest" description="Disordered" evidence="1">
    <location>
        <begin position="31"/>
        <end position="74"/>
    </location>
</feature>
<dbReference type="Proteomes" id="UP000676336">
    <property type="component" value="Unassembled WGS sequence"/>
</dbReference>
<comment type="caution">
    <text evidence="2">The sequence shown here is derived from an EMBL/GenBank/DDBJ whole genome shotgun (WGS) entry which is preliminary data.</text>
</comment>
<accession>A0A8S3E1F9</accession>
<feature type="non-terminal residue" evidence="2">
    <location>
        <position position="1"/>
    </location>
</feature>